<organism evidence="1 2">
    <name type="scientific">Pseudoalteromonas arctica A 37-1-2</name>
    <dbReference type="NCBI Taxonomy" id="1117313"/>
    <lineage>
        <taxon>Bacteria</taxon>
        <taxon>Pseudomonadati</taxon>
        <taxon>Pseudomonadota</taxon>
        <taxon>Gammaproteobacteria</taxon>
        <taxon>Alteromonadales</taxon>
        <taxon>Pseudoalteromonadaceae</taxon>
        <taxon>Pseudoalteromonas</taxon>
    </lineage>
</organism>
<evidence type="ECO:0000313" key="1">
    <source>
        <dbReference type="EMBL" id="ATC88016.1"/>
    </source>
</evidence>
<dbReference type="AlphaFoldDB" id="A0A290S7F6"/>
<reference evidence="1 2" key="1">
    <citation type="journal article" date="2012" name="J. Bacteriol.">
        <title>Genome sequences of type strains of seven species of the marine bacterium Pseudoalteromonas.</title>
        <authorList>
            <person name="Xie B.B."/>
            <person name="Shu Y.L."/>
            <person name="Qin Q.L."/>
            <person name="Rong J.C."/>
            <person name="Zhang X.Y."/>
            <person name="Chen X.L."/>
            <person name="Shi M."/>
            <person name="He H.L."/>
            <person name="Zhou B.C."/>
            <person name="Zhang Y.Z."/>
        </authorList>
    </citation>
    <scope>NUCLEOTIDE SEQUENCE [LARGE SCALE GENOMIC DNA]</scope>
    <source>
        <strain evidence="1 2">A 37-1-2</strain>
    </source>
</reference>
<dbReference type="KEGG" id="part:PARC_a3682"/>
<protein>
    <submittedName>
        <fullName evidence="1">Uncharacterized protein</fullName>
    </submittedName>
</protein>
<dbReference type="Proteomes" id="UP000016505">
    <property type="component" value="Chromosome I"/>
</dbReference>
<proteinExistence type="predicted"/>
<evidence type="ECO:0000313" key="2">
    <source>
        <dbReference type="Proteomes" id="UP000016505"/>
    </source>
</evidence>
<accession>A0A290S7F6</accession>
<dbReference type="RefSeq" id="WP_010554331.1">
    <property type="nucleotide sequence ID" value="NZ_CP011025.1"/>
</dbReference>
<dbReference type="EMBL" id="CP011025">
    <property type="protein sequence ID" value="ATC88016.1"/>
    <property type="molecule type" value="Genomic_DNA"/>
</dbReference>
<gene>
    <name evidence="1" type="ORF">PARC_a3682</name>
</gene>
<sequence>MKRLIEDKKVKTRLSFKEWRSFNIRLKRLKRNLKKEADCKAAEIIQQQIELILKTLGINGQT</sequence>
<name>A0A290S7F6_9GAMM</name>